<evidence type="ECO:0000313" key="3">
    <source>
        <dbReference type="Proteomes" id="UP001419268"/>
    </source>
</evidence>
<gene>
    <name evidence="2" type="ORF">Scep_013459</name>
</gene>
<proteinExistence type="predicted"/>
<keyword evidence="3" id="KW-1185">Reference proteome</keyword>
<dbReference type="EMBL" id="JBBNAG010000005">
    <property type="protein sequence ID" value="KAK9133931.1"/>
    <property type="molecule type" value="Genomic_DNA"/>
</dbReference>
<dbReference type="Proteomes" id="UP001419268">
    <property type="component" value="Unassembled WGS sequence"/>
</dbReference>
<protein>
    <submittedName>
        <fullName evidence="2">Uncharacterized protein</fullName>
    </submittedName>
</protein>
<evidence type="ECO:0000256" key="1">
    <source>
        <dbReference type="SAM" id="MobiDB-lite"/>
    </source>
</evidence>
<sequence>MISGSAAKAIIGGCGSSRRESGVRWRHGSVSPIAACGQWSAGGKRQCRMSPVQLIESADLRLSAAVGAGPPPTDLCGRAGKQSPGGKEAARSYYDDARTGDSDGAREAQMVVAARDTRRGREMVVVVVAGA</sequence>
<feature type="compositionally biased region" description="Basic and acidic residues" evidence="1">
    <location>
        <begin position="88"/>
        <end position="104"/>
    </location>
</feature>
<dbReference type="AlphaFoldDB" id="A0AAP0PAT1"/>
<accession>A0AAP0PAT1</accession>
<reference evidence="2 3" key="1">
    <citation type="submission" date="2024-01" db="EMBL/GenBank/DDBJ databases">
        <title>Genome assemblies of Stephania.</title>
        <authorList>
            <person name="Yang L."/>
        </authorList>
    </citation>
    <scope>NUCLEOTIDE SEQUENCE [LARGE SCALE GENOMIC DNA]</scope>
    <source>
        <strain evidence="2">JXDWG</strain>
        <tissue evidence="2">Leaf</tissue>
    </source>
</reference>
<name>A0AAP0PAT1_9MAGN</name>
<organism evidence="2 3">
    <name type="scientific">Stephania cephalantha</name>
    <dbReference type="NCBI Taxonomy" id="152367"/>
    <lineage>
        <taxon>Eukaryota</taxon>
        <taxon>Viridiplantae</taxon>
        <taxon>Streptophyta</taxon>
        <taxon>Embryophyta</taxon>
        <taxon>Tracheophyta</taxon>
        <taxon>Spermatophyta</taxon>
        <taxon>Magnoliopsida</taxon>
        <taxon>Ranunculales</taxon>
        <taxon>Menispermaceae</taxon>
        <taxon>Menispermoideae</taxon>
        <taxon>Cissampelideae</taxon>
        <taxon>Stephania</taxon>
    </lineage>
</organism>
<comment type="caution">
    <text evidence="2">The sequence shown here is derived from an EMBL/GenBank/DDBJ whole genome shotgun (WGS) entry which is preliminary data.</text>
</comment>
<feature type="region of interest" description="Disordered" evidence="1">
    <location>
        <begin position="71"/>
        <end position="104"/>
    </location>
</feature>
<evidence type="ECO:0000313" key="2">
    <source>
        <dbReference type="EMBL" id="KAK9133931.1"/>
    </source>
</evidence>